<protein>
    <submittedName>
        <fullName evidence="8">Midasin</fullName>
    </submittedName>
</protein>
<feature type="compositionally biased region" description="Acidic residues" evidence="6">
    <location>
        <begin position="353"/>
        <end position="374"/>
    </location>
</feature>
<dbReference type="Proteomes" id="UP000036681">
    <property type="component" value="Unplaced"/>
</dbReference>
<name>A0A0M3HU22_ASCLU</name>
<feature type="compositionally biased region" description="Basic and acidic residues" evidence="6">
    <location>
        <begin position="228"/>
        <end position="270"/>
    </location>
</feature>
<keyword evidence="4" id="KW-0158">Chromosome</keyword>
<evidence type="ECO:0000256" key="4">
    <source>
        <dbReference type="ARBA" id="ARBA00022454"/>
    </source>
</evidence>
<sequence length="884" mass="101235">MAFPLSQEPSSMSTIPAACTSNGCQSKQKEAFKLSQVWSIVDSREESVLFVVIGDRLSESGSRLQWSALRPEMSDIPPNPAWMERWIYSSFARDTEFSEGVISTNGRNSMCSPSKKKSLDQSAGGEQAAKRLRIVIPLEDLEEDSSNDESVEKEESEEGALKIVLPMDDLEEEGISKNESEEKEGGVEDALSEGESKEEDGVEKDSLTYEGISEDEYEEREEVTLDNLKTDGIKEFKLEEKRRIDRRSLMSDETSGSEHEKENVEKKASEDEYEDSEIEKKTSDGEYEEEDMDRKTSEIEYERNVEEENSEGDHEEEDMGKKTSDGEYWEEDMDKETSDGEYEREDMYKENSDGEYEGEDIDKENWEGEYEEEDMNVKTPDDGYEEEDMDKKTSDDEGEKEDMDKENSDGEYGGEDMDKRALDGEYEKEDIDKETSEGEYEERSMNVKTPDGECDERDMSVKTPDGKYEEKKMDVETPDGEHKEEDISGDEYKEHEEDSKDSFTKEKTPMFEQQEENKIYSEEETSEDETDDEDMSERNAAESVLKQDITDKFLVPFPPELFCFWEDVQKVANYNRLDNACDALKILKNLRLVGVFKYLAGTFGEVPADNVDIYLVKDRFTTDLPEMQTIAVYDNGRFAYWRDSPYEDRPLLVHVSNENKRFPKVEIVGERDPTHIVAYLARNTTGLLPGADELLTKLAHLDDPIGKTGLNYSDIKYDTDAFLFDYDGIVESAKKNREEVSFCCPSHGMGIIVPGPFEPCNSFGFYTSFRSLLQKVVAECSSPASDTMEMTDFLHTKLVEAEIYMSDNLYIRNALALGQDLWMSNYAIFTEKAAHLLNLVYGKLGYDAFQRILRAHLQIHRREGTNVDHRYVHSTVTALPTARL</sequence>
<keyword evidence="5" id="KW-0539">Nucleus</keyword>
<reference evidence="8" key="1">
    <citation type="submission" date="2017-02" db="UniProtKB">
        <authorList>
            <consortium name="WormBaseParasite"/>
        </authorList>
    </citation>
    <scope>IDENTIFICATION</scope>
</reference>
<dbReference type="InterPro" id="IPR019361">
    <property type="entry name" value="HPF1"/>
</dbReference>
<evidence type="ECO:0000256" key="5">
    <source>
        <dbReference type="ARBA" id="ARBA00023242"/>
    </source>
</evidence>
<evidence type="ECO:0000256" key="6">
    <source>
        <dbReference type="SAM" id="MobiDB-lite"/>
    </source>
</evidence>
<feature type="compositionally biased region" description="Basic and acidic residues" evidence="6">
    <location>
        <begin position="174"/>
        <end position="186"/>
    </location>
</feature>
<feature type="compositionally biased region" description="Basic and acidic residues" evidence="6">
    <location>
        <begin position="416"/>
        <end position="445"/>
    </location>
</feature>
<feature type="compositionally biased region" description="Basic and acidic residues" evidence="6">
    <location>
        <begin position="457"/>
        <end position="521"/>
    </location>
</feature>
<dbReference type="Pfam" id="PF10228">
    <property type="entry name" value="HPF1"/>
    <property type="match status" value="1"/>
</dbReference>
<feature type="compositionally biased region" description="Acidic residues" evidence="6">
    <location>
        <begin position="139"/>
        <end position="158"/>
    </location>
</feature>
<feature type="region of interest" description="Disordered" evidence="6">
    <location>
        <begin position="104"/>
        <end position="539"/>
    </location>
</feature>
<evidence type="ECO:0000313" key="7">
    <source>
        <dbReference type="Proteomes" id="UP000036681"/>
    </source>
</evidence>
<feature type="compositionally biased region" description="Acidic residues" evidence="6">
    <location>
        <begin position="212"/>
        <end position="221"/>
    </location>
</feature>
<dbReference type="PANTHER" id="PTHR13386:SF1">
    <property type="entry name" value="HISTONE PARYLATION FACTOR 1"/>
    <property type="match status" value="1"/>
</dbReference>
<dbReference type="GO" id="GO:0005694">
    <property type="term" value="C:chromosome"/>
    <property type="evidence" value="ECO:0007669"/>
    <property type="project" value="UniProtKB-SubCell"/>
</dbReference>
<dbReference type="GO" id="GO:0042393">
    <property type="term" value="F:histone binding"/>
    <property type="evidence" value="ECO:0007669"/>
    <property type="project" value="InterPro"/>
</dbReference>
<dbReference type="AlphaFoldDB" id="A0A0M3HU22"/>
<organism evidence="7 8">
    <name type="scientific">Ascaris lumbricoides</name>
    <name type="common">Giant roundworm</name>
    <dbReference type="NCBI Taxonomy" id="6252"/>
    <lineage>
        <taxon>Eukaryota</taxon>
        <taxon>Metazoa</taxon>
        <taxon>Ecdysozoa</taxon>
        <taxon>Nematoda</taxon>
        <taxon>Chromadorea</taxon>
        <taxon>Rhabditida</taxon>
        <taxon>Spirurina</taxon>
        <taxon>Ascaridomorpha</taxon>
        <taxon>Ascaridoidea</taxon>
        <taxon>Ascarididae</taxon>
        <taxon>Ascaris</taxon>
    </lineage>
</organism>
<evidence type="ECO:0000313" key="8">
    <source>
        <dbReference type="WBParaSite" id="ALUE_0000623701-mRNA-1"/>
    </source>
</evidence>
<dbReference type="PANTHER" id="PTHR13386">
    <property type="entry name" value="HISTONE PARYLATION FACTOR 1"/>
    <property type="match status" value="1"/>
</dbReference>
<evidence type="ECO:0000256" key="3">
    <source>
        <dbReference type="ARBA" id="ARBA00010803"/>
    </source>
</evidence>
<feature type="compositionally biased region" description="Acidic residues" evidence="6">
    <location>
        <begin position="307"/>
        <end position="318"/>
    </location>
</feature>
<feature type="compositionally biased region" description="Acidic residues" evidence="6">
    <location>
        <begin position="327"/>
        <end position="344"/>
    </location>
</feature>
<dbReference type="GO" id="GO:0006974">
    <property type="term" value="P:DNA damage response"/>
    <property type="evidence" value="ECO:0007669"/>
    <property type="project" value="InterPro"/>
</dbReference>
<comment type="subcellular location">
    <subcellularLocation>
        <location evidence="2">Chromosome</location>
    </subcellularLocation>
    <subcellularLocation>
        <location evidence="1">Nucleus</location>
    </subcellularLocation>
</comment>
<dbReference type="GO" id="GO:0005634">
    <property type="term" value="C:nucleus"/>
    <property type="evidence" value="ECO:0007669"/>
    <property type="project" value="UniProtKB-SubCell"/>
</dbReference>
<accession>A0A0M3HU22</accession>
<feature type="compositionally biased region" description="Acidic residues" evidence="6">
    <location>
        <begin position="190"/>
        <end position="202"/>
    </location>
</feature>
<dbReference type="GO" id="GO:0072572">
    <property type="term" value="F:poly-ADP-D-ribose binding"/>
    <property type="evidence" value="ECO:0007669"/>
    <property type="project" value="TreeGrafter"/>
</dbReference>
<evidence type="ECO:0000256" key="2">
    <source>
        <dbReference type="ARBA" id="ARBA00004286"/>
    </source>
</evidence>
<keyword evidence="7" id="KW-1185">Reference proteome</keyword>
<feature type="compositionally biased region" description="Basic and acidic residues" evidence="6">
    <location>
        <begin position="292"/>
        <end position="306"/>
    </location>
</feature>
<proteinExistence type="inferred from homology"/>
<evidence type="ECO:0000256" key="1">
    <source>
        <dbReference type="ARBA" id="ARBA00004123"/>
    </source>
</evidence>
<dbReference type="WBParaSite" id="ALUE_0000623701-mRNA-1">
    <property type="protein sequence ID" value="ALUE_0000623701-mRNA-1"/>
    <property type="gene ID" value="ALUE_0000623701"/>
</dbReference>
<feature type="compositionally biased region" description="Acidic residues" evidence="6">
    <location>
        <begin position="522"/>
        <end position="535"/>
    </location>
</feature>
<comment type="similarity">
    <text evidence="3">Belongs to the HPF1 family.</text>
</comment>